<evidence type="ECO:0008006" key="3">
    <source>
        <dbReference type="Google" id="ProtNLM"/>
    </source>
</evidence>
<name>A0A844AY18_9RHOB</name>
<keyword evidence="2" id="KW-1185">Reference proteome</keyword>
<gene>
    <name evidence="1" type="ORF">GG681_09325</name>
</gene>
<protein>
    <recommendedName>
        <fullName evidence="3">DUF1127 domain-containing protein</fullName>
    </recommendedName>
</protein>
<dbReference type="Proteomes" id="UP000436694">
    <property type="component" value="Unassembled WGS sequence"/>
</dbReference>
<proteinExistence type="predicted"/>
<evidence type="ECO:0000313" key="1">
    <source>
        <dbReference type="EMBL" id="MQY42842.1"/>
    </source>
</evidence>
<accession>A0A844AY18</accession>
<dbReference type="AlphaFoldDB" id="A0A844AY18"/>
<dbReference type="RefSeq" id="WP_153547418.1">
    <property type="nucleotide sequence ID" value="NZ_WIXK01000004.1"/>
</dbReference>
<reference evidence="1 2" key="1">
    <citation type="submission" date="2019-10" db="EMBL/GenBank/DDBJ databases">
        <title>Epibacterium sp. nov., isolated from seawater.</title>
        <authorList>
            <person name="Zhang X."/>
            <person name="Li N."/>
        </authorList>
    </citation>
    <scope>NUCLEOTIDE SEQUENCE [LARGE SCALE GENOMIC DNA]</scope>
    <source>
        <strain evidence="1 2">SM1969</strain>
    </source>
</reference>
<comment type="caution">
    <text evidence="1">The sequence shown here is derived from an EMBL/GenBank/DDBJ whole genome shotgun (WGS) entry which is preliminary data.</text>
</comment>
<dbReference type="EMBL" id="WIXK01000004">
    <property type="protein sequence ID" value="MQY42842.1"/>
    <property type="molecule type" value="Genomic_DNA"/>
</dbReference>
<sequence length="78" mass="8932">MAQIIPFPSPITLNPTECAPQKIAHIGAQGWISQIVQRYRFRRMLARELLHAPDAVLWDAGWSRSAVERELAKPLWRA</sequence>
<evidence type="ECO:0000313" key="2">
    <source>
        <dbReference type="Proteomes" id="UP000436694"/>
    </source>
</evidence>
<organism evidence="1 2">
    <name type="scientific">Tritonibacter aquimaris</name>
    <dbReference type="NCBI Taxonomy" id="2663379"/>
    <lineage>
        <taxon>Bacteria</taxon>
        <taxon>Pseudomonadati</taxon>
        <taxon>Pseudomonadota</taxon>
        <taxon>Alphaproteobacteria</taxon>
        <taxon>Rhodobacterales</taxon>
        <taxon>Paracoccaceae</taxon>
        <taxon>Tritonibacter</taxon>
    </lineage>
</organism>